<protein>
    <submittedName>
        <fullName evidence="1">Uncharacterized protein</fullName>
    </submittedName>
</protein>
<evidence type="ECO:0000313" key="2">
    <source>
        <dbReference type="Proteomes" id="UP000053690"/>
    </source>
</evidence>
<dbReference type="Proteomes" id="UP000053690">
    <property type="component" value="Unassembled WGS sequence"/>
</dbReference>
<organism evidence="1 2">
    <name type="scientific">Ruegeria profundi</name>
    <dbReference type="NCBI Taxonomy" id="1685378"/>
    <lineage>
        <taxon>Bacteria</taxon>
        <taxon>Pseudomonadati</taxon>
        <taxon>Pseudomonadota</taxon>
        <taxon>Alphaproteobacteria</taxon>
        <taxon>Rhodobacterales</taxon>
        <taxon>Roseobacteraceae</taxon>
        <taxon>Ruegeria</taxon>
    </lineage>
</organism>
<dbReference type="EMBL" id="LQBP01000018">
    <property type="protein sequence ID" value="KUJ73602.1"/>
    <property type="molecule type" value="Genomic_DNA"/>
</dbReference>
<reference evidence="2" key="1">
    <citation type="submission" date="2015-12" db="EMBL/GenBank/DDBJ databases">
        <authorList>
            <person name="Zhang G."/>
            <person name="Stingl U."/>
        </authorList>
    </citation>
    <scope>NUCLEOTIDE SEQUENCE [LARGE SCALE GENOMIC DNA]</scope>
    <source>
        <strain evidence="2">ZGT108</strain>
    </source>
</reference>
<dbReference type="OrthoDB" id="7679210at2"/>
<comment type="caution">
    <text evidence="1">The sequence shown here is derived from an EMBL/GenBank/DDBJ whole genome shotgun (WGS) entry which is preliminary data.</text>
</comment>
<sequence>MLEEKRKDLDAEKQKKILLRLVNELSQSSPDLYYRPTSDIAAYLEKYIRGDAKLTVDERTLMNRLSRRDLEVLLSLH</sequence>
<proteinExistence type="predicted"/>
<gene>
    <name evidence="1" type="ORF">AVO44_20070</name>
</gene>
<keyword evidence="2" id="KW-1185">Reference proteome</keyword>
<name>A0A0X3TCU5_9RHOB</name>
<accession>A0A0X3TCU5</accession>
<evidence type="ECO:0000313" key="1">
    <source>
        <dbReference type="EMBL" id="KUJ73602.1"/>
    </source>
</evidence>
<dbReference type="AlphaFoldDB" id="A0A0X3TCU5"/>